<dbReference type="RefSeq" id="WP_011714135.1">
    <property type="nucleotide sequence ID" value="NC_008576.1"/>
</dbReference>
<gene>
    <name evidence="2" type="ordered locus">Mmc1_2516</name>
</gene>
<proteinExistence type="predicted"/>
<evidence type="ECO:0000313" key="3">
    <source>
        <dbReference type="Proteomes" id="UP000002586"/>
    </source>
</evidence>
<reference evidence="2 3" key="2">
    <citation type="journal article" date="2012" name="Int. J. Syst. Evol. Microbiol.">
        <title>Magnetococcus marinus gen. nov., sp. nov., a marine, magnetotactic bacterium that represents a novel lineage (Magnetococcaceae fam. nov.; Magnetococcales ord. nov.) at the base of the Alphaproteobacteria.</title>
        <authorList>
            <person name="Bazylinski D.A."/>
            <person name="Williams T.J."/>
            <person name="Lefevre C.T."/>
            <person name="Berg R.J."/>
            <person name="Zhang C.L."/>
            <person name="Bowser S.S."/>
            <person name="Dean A.J."/>
            <person name="Beveridge T.J."/>
        </authorList>
    </citation>
    <scope>NUCLEOTIDE SEQUENCE [LARGE SCALE GENOMIC DNA]</scope>
    <source>
        <strain evidence="3">ATCC BAA-1437 / JCM 17883 / MC-1</strain>
    </source>
</reference>
<dbReference type="STRING" id="156889.Mmc1_2516"/>
<dbReference type="eggNOG" id="COG4728">
    <property type="taxonomic scope" value="Bacteria"/>
</dbReference>
<evidence type="ECO:0000259" key="1">
    <source>
        <dbReference type="Pfam" id="PF07866"/>
    </source>
</evidence>
<dbReference type="HOGENOM" id="CLU_097488_4_1_5"/>
<dbReference type="InterPro" id="IPR037135">
    <property type="entry name" value="DUF1653-like_dom_sf"/>
</dbReference>
<organism evidence="2 3">
    <name type="scientific">Magnetococcus marinus (strain ATCC BAA-1437 / JCM 17883 / MC-1)</name>
    <dbReference type="NCBI Taxonomy" id="156889"/>
    <lineage>
        <taxon>Bacteria</taxon>
        <taxon>Pseudomonadati</taxon>
        <taxon>Pseudomonadota</taxon>
        <taxon>Magnetococcia</taxon>
        <taxon>Magnetococcales</taxon>
        <taxon>Magnetococcaceae</taxon>
        <taxon>Magnetococcus</taxon>
    </lineage>
</organism>
<protein>
    <recommendedName>
        <fullName evidence="1">DUF1653 domain-containing protein</fullName>
    </recommendedName>
</protein>
<reference evidence="3" key="1">
    <citation type="journal article" date="2009" name="Appl. Environ. Microbiol.">
        <title>Complete genome sequence of the chemolithoautotrophic marine magnetotactic coccus strain MC-1.</title>
        <authorList>
            <person name="Schubbe S."/>
            <person name="Williams T.J."/>
            <person name="Xie G."/>
            <person name="Kiss H.E."/>
            <person name="Brettin T.S."/>
            <person name="Martinez D."/>
            <person name="Ross C.A."/>
            <person name="Schuler D."/>
            <person name="Cox B.L."/>
            <person name="Nealson K.H."/>
            <person name="Bazylinski D.A."/>
        </authorList>
    </citation>
    <scope>NUCLEOTIDE SEQUENCE [LARGE SCALE GENOMIC DNA]</scope>
    <source>
        <strain evidence="3">ATCC BAA-1437 / JCM 17883 / MC-1</strain>
    </source>
</reference>
<sequence>MPPTTVKTGRYRHYKGGTYRVLGMVRHSEDERWMVHYLCEYDNNSAWVRPLHNWLSEPAPGILRFAPLDETMEN</sequence>
<dbReference type="EMBL" id="CP000471">
    <property type="protein sequence ID" value="ABK45016.1"/>
    <property type="molecule type" value="Genomic_DNA"/>
</dbReference>
<dbReference type="Gene3D" id="2.30.30.320">
    <property type="entry name" value="DUF1653-like domain"/>
    <property type="match status" value="1"/>
</dbReference>
<evidence type="ECO:0000313" key="2">
    <source>
        <dbReference type="EMBL" id="ABK45016.1"/>
    </source>
</evidence>
<accession>A0LAM3</accession>
<dbReference type="AlphaFoldDB" id="A0LAM3"/>
<dbReference type="Proteomes" id="UP000002586">
    <property type="component" value="Chromosome"/>
</dbReference>
<dbReference type="Pfam" id="PF07866">
    <property type="entry name" value="DUF1653"/>
    <property type="match status" value="1"/>
</dbReference>
<feature type="domain" description="DUF1653" evidence="1">
    <location>
        <begin position="9"/>
        <end position="56"/>
    </location>
</feature>
<dbReference type="KEGG" id="mgm:Mmc1_2516"/>
<keyword evidence="3" id="KW-1185">Reference proteome</keyword>
<name>A0LAM3_MAGMM</name>
<dbReference type="OrthoDB" id="371169at2"/>
<dbReference type="InterPro" id="IPR023387">
    <property type="entry name" value="DUF1653-like_dom"/>
</dbReference>